<keyword evidence="3" id="KW-1185">Reference proteome</keyword>
<keyword evidence="1" id="KW-0732">Signal</keyword>
<dbReference type="RefSeq" id="WP_136550925.1">
    <property type="nucleotide sequence ID" value="NZ_STGJ01000001.1"/>
</dbReference>
<reference evidence="2 3" key="1">
    <citation type="submission" date="2019-04" db="EMBL/GenBank/DDBJ databases">
        <title>Crenobacter sp. nov.</title>
        <authorList>
            <person name="Shi S."/>
        </authorList>
    </citation>
    <scope>NUCLEOTIDE SEQUENCE [LARGE SCALE GENOMIC DNA]</scope>
    <source>
        <strain evidence="2 3">GY 70310</strain>
    </source>
</reference>
<dbReference type="Proteomes" id="UP000308891">
    <property type="component" value="Unassembled WGS sequence"/>
</dbReference>
<gene>
    <name evidence="2" type="ORF">E5K04_00425</name>
</gene>
<name>A0A4T0V5A1_9NEIS</name>
<dbReference type="OrthoDB" id="6709131at2"/>
<feature type="chain" id="PRO_5020524922" evidence="1">
    <location>
        <begin position="24"/>
        <end position="109"/>
    </location>
</feature>
<evidence type="ECO:0000313" key="2">
    <source>
        <dbReference type="EMBL" id="TIC86914.1"/>
    </source>
</evidence>
<sequence>MHDRMRYAALLAASTLAVPSAMAADLFQGTLARVDAQWVLVRCNALKTRYRLVLPASEAGRFDAAWQAGAGTVQASLLARASADAGGYRLNVESVRALAPGSCHLEDLP</sequence>
<protein>
    <submittedName>
        <fullName evidence="2">Uncharacterized protein</fullName>
    </submittedName>
</protein>
<dbReference type="AlphaFoldDB" id="A0A4T0V5A1"/>
<feature type="signal peptide" evidence="1">
    <location>
        <begin position="1"/>
        <end position="23"/>
    </location>
</feature>
<comment type="caution">
    <text evidence="2">The sequence shown here is derived from an EMBL/GenBank/DDBJ whole genome shotgun (WGS) entry which is preliminary data.</text>
</comment>
<accession>A0A4T0V5A1</accession>
<proteinExistence type="predicted"/>
<dbReference type="EMBL" id="STGJ01000001">
    <property type="protein sequence ID" value="TIC86914.1"/>
    <property type="molecule type" value="Genomic_DNA"/>
</dbReference>
<evidence type="ECO:0000256" key="1">
    <source>
        <dbReference type="SAM" id="SignalP"/>
    </source>
</evidence>
<evidence type="ECO:0000313" key="3">
    <source>
        <dbReference type="Proteomes" id="UP000308891"/>
    </source>
</evidence>
<organism evidence="2 3">
    <name type="scientific">Crenobacter intestini</name>
    <dbReference type="NCBI Taxonomy" id="2563443"/>
    <lineage>
        <taxon>Bacteria</taxon>
        <taxon>Pseudomonadati</taxon>
        <taxon>Pseudomonadota</taxon>
        <taxon>Betaproteobacteria</taxon>
        <taxon>Neisseriales</taxon>
        <taxon>Neisseriaceae</taxon>
        <taxon>Crenobacter</taxon>
    </lineage>
</organism>